<sequence>MGNTESSSFGARSQRDDTESQNYHEASGIALDSDPSVTLSRRNASLFEESQKLNQVRQQNLNKQSVITGKTNLQVAKSILCRRQRNVPQESFETKKRKSALFTTTRSEFSMIACSNDKKRKRVQVKRSFSDFPKERLQQR</sequence>
<keyword evidence="3" id="KW-1185">Reference proteome</keyword>
<dbReference type="Proteomes" id="UP001430953">
    <property type="component" value="Unassembled WGS sequence"/>
</dbReference>
<evidence type="ECO:0000256" key="1">
    <source>
        <dbReference type="SAM" id="MobiDB-lite"/>
    </source>
</evidence>
<feature type="region of interest" description="Disordered" evidence="1">
    <location>
        <begin position="1"/>
        <end position="36"/>
    </location>
</feature>
<evidence type="ECO:0000313" key="2">
    <source>
        <dbReference type="EMBL" id="KAL0116483.1"/>
    </source>
</evidence>
<organism evidence="2 3">
    <name type="scientific">Cardiocondyla obscurior</name>
    <dbReference type="NCBI Taxonomy" id="286306"/>
    <lineage>
        <taxon>Eukaryota</taxon>
        <taxon>Metazoa</taxon>
        <taxon>Ecdysozoa</taxon>
        <taxon>Arthropoda</taxon>
        <taxon>Hexapoda</taxon>
        <taxon>Insecta</taxon>
        <taxon>Pterygota</taxon>
        <taxon>Neoptera</taxon>
        <taxon>Endopterygota</taxon>
        <taxon>Hymenoptera</taxon>
        <taxon>Apocrita</taxon>
        <taxon>Aculeata</taxon>
        <taxon>Formicoidea</taxon>
        <taxon>Formicidae</taxon>
        <taxon>Myrmicinae</taxon>
        <taxon>Cardiocondyla</taxon>
    </lineage>
</organism>
<dbReference type="AlphaFoldDB" id="A0AAW2FMP6"/>
<name>A0AAW2FMP6_9HYME</name>
<gene>
    <name evidence="2" type="ORF">PUN28_009860</name>
</gene>
<reference evidence="2 3" key="1">
    <citation type="submission" date="2023-03" db="EMBL/GenBank/DDBJ databases">
        <title>High recombination rates correlate with genetic variation in Cardiocondyla obscurior ants.</title>
        <authorList>
            <person name="Errbii M."/>
        </authorList>
    </citation>
    <scope>NUCLEOTIDE SEQUENCE [LARGE SCALE GENOMIC DNA]</scope>
    <source>
        <strain evidence="2">Alpha-2009</strain>
        <tissue evidence="2">Whole body</tissue>
    </source>
</reference>
<comment type="caution">
    <text evidence="2">The sequence shown here is derived from an EMBL/GenBank/DDBJ whole genome shotgun (WGS) entry which is preliminary data.</text>
</comment>
<dbReference type="EMBL" id="JADYXP020000009">
    <property type="protein sequence ID" value="KAL0116483.1"/>
    <property type="molecule type" value="Genomic_DNA"/>
</dbReference>
<feature type="compositionally biased region" description="Polar residues" evidence="1">
    <location>
        <begin position="1"/>
        <end position="11"/>
    </location>
</feature>
<proteinExistence type="predicted"/>
<protein>
    <submittedName>
        <fullName evidence="2">Uncharacterized protein</fullName>
    </submittedName>
</protein>
<accession>A0AAW2FMP6</accession>
<evidence type="ECO:0000313" key="3">
    <source>
        <dbReference type="Proteomes" id="UP001430953"/>
    </source>
</evidence>